<accession>A0A0C7Q6I2</accession>
<gene>
    <name evidence="1" type="ORF">R28058_01411</name>
</gene>
<name>A0A0C7Q6I2_PARSO</name>
<sequence length="181" mass="21211">MWRLKRRSINNLYMIHAKYELFRQNFILYYEVSKPHNIILWRDDKMSCQNYKSQNDCKKHCSEDYWDWGNWHDCEEEMRHVHEYSESVKLAEEGDDRHNHRAAGVTGEAIPIQGGTNHVHKIKNDNTDFLDHFHKICTTTGPAINIPGTNKHVHLVSGNTTVADGHFHPFLFTTQIDAPLV</sequence>
<dbReference type="EMBL" id="CEKZ01000003">
    <property type="protein sequence ID" value="CEQ02408.1"/>
    <property type="molecule type" value="Genomic_DNA"/>
</dbReference>
<proteinExistence type="predicted"/>
<evidence type="ECO:0000313" key="1">
    <source>
        <dbReference type="EMBL" id="CEQ02408.1"/>
    </source>
</evidence>
<organism evidence="1 2">
    <name type="scientific">Paraclostridium sordellii</name>
    <name type="common">Clostridium sordellii</name>
    <dbReference type="NCBI Taxonomy" id="1505"/>
    <lineage>
        <taxon>Bacteria</taxon>
        <taxon>Bacillati</taxon>
        <taxon>Bacillota</taxon>
        <taxon>Clostridia</taxon>
        <taxon>Peptostreptococcales</taxon>
        <taxon>Peptostreptococcaceae</taxon>
        <taxon>Paraclostridium</taxon>
    </lineage>
</organism>
<dbReference type="Proteomes" id="UP000049127">
    <property type="component" value="Unassembled WGS sequence"/>
</dbReference>
<evidence type="ECO:0000313" key="2">
    <source>
        <dbReference type="Proteomes" id="UP000049127"/>
    </source>
</evidence>
<dbReference type="AlphaFoldDB" id="A0A0C7Q6I2"/>
<reference evidence="1 2" key="1">
    <citation type="submission" date="2015-01" db="EMBL/GenBank/DDBJ databases">
        <authorList>
            <person name="Aslett A.Martin."/>
            <person name="De Silva Nishadi"/>
        </authorList>
    </citation>
    <scope>NUCLEOTIDE SEQUENCE [LARGE SCALE GENOMIC DNA]</scope>
    <source>
        <strain evidence="1 2">R28058</strain>
    </source>
</reference>
<dbReference type="Pfam" id="PF12788">
    <property type="entry name" value="YmaF"/>
    <property type="match status" value="1"/>
</dbReference>
<dbReference type="InterPro" id="IPR024307">
    <property type="entry name" value="YmaF"/>
</dbReference>
<protein>
    <submittedName>
        <fullName evidence="1">YmaF family</fullName>
    </submittedName>
</protein>